<name>A0A645FLI5_9ZZZZ</name>
<accession>A0A645FLI5</accession>
<organism evidence="2">
    <name type="scientific">bioreactor metagenome</name>
    <dbReference type="NCBI Taxonomy" id="1076179"/>
    <lineage>
        <taxon>unclassified sequences</taxon>
        <taxon>metagenomes</taxon>
        <taxon>ecological metagenomes</taxon>
    </lineage>
</organism>
<evidence type="ECO:0000313" key="2">
    <source>
        <dbReference type="EMBL" id="MPN13063.1"/>
    </source>
</evidence>
<reference evidence="2" key="1">
    <citation type="submission" date="2019-08" db="EMBL/GenBank/DDBJ databases">
        <authorList>
            <person name="Kucharzyk K."/>
            <person name="Murdoch R.W."/>
            <person name="Higgins S."/>
            <person name="Loffler F."/>
        </authorList>
    </citation>
    <scope>NUCLEOTIDE SEQUENCE</scope>
</reference>
<proteinExistence type="predicted"/>
<feature type="region of interest" description="Disordered" evidence="1">
    <location>
        <begin position="26"/>
        <end position="74"/>
    </location>
</feature>
<gene>
    <name evidence="2" type="ORF">SDC9_160383</name>
</gene>
<comment type="caution">
    <text evidence="2">The sequence shown here is derived from an EMBL/GenBank/DDBJ whole genome shotgun (WGS) entry which is preliminary data.</text>
</comment>
<protein>
    <submittedName>
        <fullName evidence="2">Uncharacterized protein</fullName>
    </submittedName>
</protein>
<dbReference type="AlphaFoldDB" id="A0A645FLI5"/>
<sequence length="239" mass="27036">MQQVDGGQLEGGVIIERTFLREELFHRGGSRKQRRRVDAESGGGDEPSRAKHGITAADRGGKLHHTAPRAAREGAEDAPLRVRYYKDVGVALSVFQQPVAVPEELRHRLRGGARFADADERRAAAFYAFPDRKSFVWIGIVRKIELRLPRALVVKTVQERLVQHQVPQRGAAYADLYHAVITGKPAGRRLYILNGRVRQRHPAMSRRAGRGLREPALRRKRRRAEIILQLRKCRCAPAQ</sequence>
<dbReference type="EMBL" id="VSSQ01059515">
    <property type="protein sequence ID" value="MPN13063.1"/>
    <property type="molecule type" value="Genomic_DNA"/>
</dbReference>
<evidence type="ECO:0000256" key="1">
    <source>
        <dbReference type="SAM" id="MobiDB-lite"/>
    </source>
</evidence>